<name>A0A5J6MHG0_9PROT</name>
<reference evidence="2 3" key="1">
    <citation type="submission" date="2019-08" db="EMBL/GenBank/DDBJ databases">
        <title>Hyperibacter terrae gen. nov., sp. nov. and Hyperibacter viscosus sp. nov., two new members in the family Rhodospirillaceae isolated from the rhizosphere of Hypericum perforatum.</title>
        <authorList>
            <person name="Noviana Z."/>
        </authorList>
    </citation>
    <scope>NUCLEOTIDE SEQUENCE [LARGE SCALE GENOMIC DNA]</scope>
    <source>
        <strain evidence="2 3">R5913</strain>
    </source>
</reference>
<evidence type="ECO:0000313" key="3">
    <source>
        <dbReference type="Proteomes" id="UP000326202"/>
    </source>
</evidence>
<keyword evidence="3" id="KW-1185">Reference proteome</keyword>
<sequence length="103" mass="10928">MELPEGIVDAGQNPGAGFGQDQPLLGPLEQRNPQGIFEKPDLLADSRGRDMELPRGLNQAAVAGCRPKGPEGVERGKASGTSSHREPPAIRKNLLIADQFSSD</sequence>
<gene>
    <name evidence="2" type="ORF">FRZ44_21890</name>
</gene>
<dbReference type="Proteomes" id="UP000326202">
    <property type="component" value="Chromosome"/>
</dbReference>
<accession>A0A5J6MHG0</accession>
<protein>
    <submittedName>
        <fullName evidence="2">Uncharacterized protein</fullName>
    </submittedName>
</protein>
<dbReference type="AlphaFoldDB" id="A0A5J6MHG0"/>
<evidence type="ECO:0000313" key="2">
    <source>
        <dbReference type="EMBL" id="QEX16894.1"/>
    </source>
</evidence>
<organism evidence="2 3">
    <name type="scientific">Hypericibacter terrae</name>
    <dbReference type="NCBI Taxonomy" id="2602015"/>
    <lineage>
        <taxon>Bacteria</taxon>
        <taxon>Pseudomonadati</taxon>
        <taxon>Pseudomonadota</taxon>
        <taxon>Alphaproteobacteria</taxon>
        <taxon>Rhodospirillales</taxon>
        <taxon>Dongiaceae</taxon>
        <taxon>Hypericibacter</taxon>
    </lineage>
</organism>
<dbReference type="KEGG" id="htq:FRZ44_21890"/>
<feature type="compositionally biased region" description="Basic and acidic residues" evidence="1">
    <location>
        <begin position="68"/>
        <end position="89"/>
    </location>
</feature>
<proteinExistence type="predicted"/>
<dbReference type="EMBL" id="CP042906">
    <property type="protein sequence ID" value="QEX16894.1"/>
    <property type="molecule type" value="Genomic_DNA"/>
</dbReference>
<feature type="region of interest" description="Disordered" evidence="1">
    <location>
        <begin position="58"/>
        <end position="103"/>
    </location>
</feature>
<feature type="region of interest" description="Disordered" evidence="1">
    <location>
        <begin position="1"/>
        <end position="35"/>
    </location>
</feature>
<evidence type="ECO:0000256" key="1">
    <source>
        <dbReference type="SAM" id="MobiDB-lite"/>
    </source>
</evidence>